<evidence type="ECO:0000256" key="1">
    <source>
        <dbReference type="ARBA" id="ARBA00004141"/>
    </source>
</evidence>
<organism evidence="12 13">
    <name type="scientific">Lachnellula suecica</name>
    <dbReference type="NCBI Taxonomy" id="602035"/>
    <lineage>
        <taxon>Eukaryota</taxon>
        <taxon>Fungi</taxon>
        <taxon>Dikarya</taxon>
        <taxon>Ascomycota</taxon>
        <taxon>Pezizomycotina</taxon>
        <taxon>Leotiomycetes</taxon>
        <taxon>Helotiales</taxon>
        <taxon>Lachnaceae</taxon>
        <taxon>Lachnellula</taxon>
    </lineage>
</organism>
<dbReference type="OrthoDB" id="9999863at2759"/>
<dbReference type="GO" id="GO:0140107">
    <property type="term" value="F:high-affinity potassium ion transmembrane transporter activity"/>
    <property type="evidence" value="ECO:0007669"/>
    <property type="project" value="TreeGrafter"/>
</dbReference>
<dbReference type="AlphaFoldDB" id="A0A8T9C006"/>
<feature type="transmembrane region" description="Helical" evidence="10">
    <location>
        <begin position="26"/>
        <end position="48"/>
    </location>
</feature>
<dbReference type="PIRSF" id="PIRSF002450">
    <property type="entry name" value="K+_transpter_TRK"/>
    <property type="match status" value="1"/>
</dbReference>
<feature type="transmembrane region" description="Helical" evidence="10">
    <location>
        <begin position="758"/>
        <end position="776"/>
    </location>
</feature>
<feature type="transmembrane region" description="Helical" evidence="10">
    <location>
        <begin position="488"/>
        <end position="506"/>
    </location>
</feature>
<evidence type="ECO:0000256" key="4">
    <source>
        <dbReference type="ARBA" id="ARBA00022538"/>
    </source>
</evidence>
<keyword evidence="8 10" id="KW-0406">Ion transport</keyword>
<feature type="transmembrane region" description="Helical" evidence="10">
    <location>
        <begin position="701"/>
        <end position="718"/>
    </location>
</feature>
<comment type="similarity">
    <text evidence="2 10">Belongs to the TrkH potassium transport family.</text>
</comment>
<name>A0A8T9C006_9HELO</name>
<protein>
    <recommendedName>
        <fullName evidence="10">Potassium transport protein</fullName>
    </recommendedName>
</protein>
<feature type="region of interest" description="Disordered" evidence="11">
    <location>
        <begin position="185"/>
        <end position="347"/>
    </location>
</feature>
<reference evidence="12 13" key="1">
    <citation type="submission" date="2018-05" db="EMBL/GenBank/DDBJ databases">
        <title>Genome sequencing and assembly of the regulated plant pathogen Lachnellula willkommii and related sister species for the development of diagnostic species identification markers.</title>
        <authorList>
            <person name="Giroux E."/>
            <person name="Bilodeau G."/>
        </authorList>
    </citation>
    <scope>NUCLEOTIDE SEQUENCE [LARGE SCALE GENOMIC DNA]</scope>
    <source>
        <strain evidence="12 13">CBS 268.59</strain>
    </source>
</reference>
<dbReference type="GO" id="GO:0005886">
    <property type="term" value="C:plasma membrane"/>
    <property type="evidence" value="ECO:0007669"/>
    <property type="project" value="InterPro"/>
</dbReference>
<proteinExistence type="inferred from homology"/>
<dbReference type="Proteomes" id="UP000469558">
    <property type="component" value="Unassembled WGS sequence"/>
</dbReference>
<sequence length="939" mass="105206">MYSILLDVWHHVSSLKPAFISKTPHFNFITLHYFWIIGMVILGSICIYPNGGIRYIDALFLASGAATQSGLNTVDINRLNTWQQLVLYFVPMVTNPITINSFLVFLRLWWFEKRFQNIVREAKKGRRSISKTLSKAKTNERDIGDEEKGVNGRNIVVMHDTTRANGITNDGMAPVDLEKYMAKNKAMNQEEKDRSSSDSSGTSKGQSSGSEQDPKPEQAIPKAHTQIKFADQVKRSDGESDEQLRMPIQRSHEEHIAILERQRKPDDGAVLRIPGPRDADAGIDPEAVTGSPVEPAITRKSSTFGSRLDNTNTTQLNGDDHNTTEATKPRNITIEEPTRSPAGEHAAEDAVAAKNTLSGVLRLRKPRLFKSKSEKLHDDTHQNHLLHSKSRSATFQSIKSALSRDKEDVMPYLSWEPTMGRNSAFVNLTETQREELGGIEYRSLKSLALILMLYFWGFSIFAVLALLPWIVRNAHYTAIVDGDGQGRIWWAIFTANSAFTDLGFTLTPDSMISFQQAIWPLLVMSFLIIIGNTGFPIMLRLIIWVTSLYVPKESGIWEELQFLQDHPRRCFTLLFPSKATWWLFWILVALNGLDLLFFIVLDFGNPVVTTLPVHIRVLDGWFQAVSTRTAGFGVVNLAELHPAIQVSYLVMMYISVLPIAISVRRTNVYEEKSLGIYGNTAEENEDEGEPSYVGAHLRRQLSFDLWYIFLGVFIISISEGSRIQSGDSAFTLFSVLFEVVSAYGTVGLSLGYTNINASFSAEFGVVAKLVIIAMQIRGRHRGLPYELDRAILLPNEHLQEKEAADVVHRVRTRPSSTTLAPVSSGALKTERSTSKASKRRSPERAQNFLGTLLHPGPTIPNSHRNMYRGDPARSRRHSIATTGQRQARSVSPRTLAGMNHASTQFGIPLDGAHEQRGRTEGRRYFFKEGVNPAPREDAP</sequence>
<keyword evidence="6 10" id="KW-0630">Potassium</keyword>
<evidence type="ECO:0000256" key="5">
    <source>
        <dbReference type="ARBA" id="ARBA00022692"/>
    </source>
</evidence>
<evidence type="ECO:0000256" key="7">
    <source>
        <dbReference type="ARBA" id="ARBA00022989"/>
    </source>
</evidence>
<keyword evidence="9 10" id="KW-0472">Membrane</keyword>
<dbReference type="EMBL" id="QGMK01001092">
    <property type="protein sequence ID" value="TVY73384.1"/>
    <property type="molecule type" value="Genomic_DNA"/>
</dbReference>
<feature type="region of interest" description="Disordered" evidence="11">
    <location>
        <begin position="810"/>
        <end position="917"/>
    </location>
</feature>
<keyword evidence="3 10" id="KW-0813">Transport</keyword>
<feature type="transmembrane region" description="Helical" evidence="10">
    <location>
        <begin position="86"/>
        <end position="110"/>
    </location>
</feature>
<accession>A0A8T9C006</accession>
<evidence type="ECO:0000256" key="9">
    <source>
        <dbReference type="ARBA" id="ARBA00023136"/>
    </source>
</evidence>
<evidence type="ECO:0000313" key="13">
    <source>
        <dbReference type="Proteomes" id="UP000469558"/>
    </source>
</evidence>
<keyword evidence="13" id="KW-1185">Reference proteome</keyword>
<evidence type="ECO:0000256" key="6">
    <source>
        <dbReference type="ARBA" id="ARBA00022958"/>
    </source>
</evidence>
<dbReference type="InterPro" id="IPR004773">
    <property type="entry name" value="K/Na_transp_Trk1/HKT1"/>
</dbReference>
<keyword evidence="5 10" id="KW-0812">Transmembrane</keyword>
<feature type="compositionally biased region" description="Low complexity" evidence="11">
    <location>
        <begin position="197"/>
        <end position="210"/>
    </location>
</feature>
<evidence type="ECO:0000256" key="2">
    <source>
        <dbReference type="ARBA" id="ARBA00009137"/>
    </source>
</evidence>
<dbReference type="NCBIfam" id="TIGR00934">
    <property type="entry name" value="2a38euk"/>
    <property type="match status" value="1"/>
</dbReference>
<dbReference type="Pfam" id="PF02386">
    <property type="entry name" value="TrkH"/>
    <property type="match status" value="1"/>
</dbReference>
<dbReference type="InterPro" id="IPR051143">
    <property type="entry name" value="TrkH_K-transport"/>
</dbReference>
<dbReference type="GO" id="GO:0030007">
    <property type="term" value="P:intracellular potassium ion homeostasis"/>
    <property type="evidence" value="ECO:0007669"/>
    <property type="project" value="UniProtKB-UniRule"/>
</dbReference>
<evidence type="ECO:0000256" key="10">
    <source>
        <dbReference type="PIRNR" id="PIRNR002450"/>
    </source>
</evidence>
<feature type="transmembrane region" description="Helical" evidence="10">
    <location>
        <begin position="581"/>
        <end position="601"/>
    </location>
</feature>
<dbReference type="InterPro" id="IPR003445">
    <property type="entry name" value="Cat_transpt"/>
</dbReference>
<feature type="compositionally biased region" description="Polar residues" evidence="11">
    <location>
        <begin position="879"/>
        <end position="892"/>
    </location>
</feature>
<feature type="transmembrane region" description="Helical" evidence="10">
    <location>
        <begin position="646"/>
        <end position="663"/>
    </location>
</feature>
<keyword evidence="7 10" id="KW-1133">Transmembrane helix</keyword>
<evidence type="ECO:0000256" key="11">
    <source>
        <dbReference type="SAM" id="MobiDB-lite"/>
    </source>
</evidence>
<feature type="transmembrane region" description="Helical" evidence="10">
    <location>
        <begin position="447"/>
        <end position="468"/>
    </location>
</feature>
<gene>
    <name evidence="12" type="primary">TRK2_1</name>
    <name evidence="12" type="ORF">LSUE1_G006132</name>
</gene>
<evidence type="ECO:0000313" key="12">
    <source>
        <dbReference type="EMBL" id="TVY73384.1"/>
    </source>
</evidence>
<evidence type="ECO:0000256" key="8">
    <source>
        <dbReference type="ARBA" id="ARBA00023065"/>
    </source>
</evidence>
<dbReference type="InterPro" id="IPR015958">
    <property type="entry name" value="Trk1_fungi"/>
</dbReference>
<feature type="compositionally biased region" description="Polar residues" evidence="11">
    <location>
        <begin position="299"/>
        <end position="317"/>
    </location>
</feature>
<feature type="transmembrane region" description="Helical" evidence="10">
    <location>
        <begin position="730"/>
        <end position="752"/>
    </location>
</feature>
<comment type="caution">
    <text evidence="12">The sequence shown here is derived from an EMBL/GenBank/DDBJ whole genome shotgun (WGS) entry which is preliminary data.</text>
</comment>
<feature type="compositionally biased region" description="Basic and acidic residues" evidence="11">
    <location>
        <begin position="231"/>
        <end position="280"/>
    </location>
</feature>
<dbReference type="GO" id="GO:1990573">
    <property type="term" value="P:potassium ion import across plasma membrane"/>
    <property type="evidence" value="ECO:0007669"/>
    <property type="project" value="TreeGrafter"/>
</dbReference>
<feature type="transmembrane region" description="Helical" evidence="10">
    <location>
        <begin position="518"/>
        <end position="543"/>
    </location>
</feature>
<evidence type="ECO:0000256" key="3">
    <source>
        <dbReference type="ARBA" id="ARBA00022448"/>
    </source>
</evidence>
<comment type="subcellular location">
    <subcellularLocation>
        <location evidence="1">Membrane</location>
        <topology evidence="1">Multi-pass membrane protein</topology>
    </subcellularLocation>
</comment>
<keyword evidence="4 10" id="KW-0633">Potassium transport</keyword>
<dbReference type="PANTHER" id="PTHR31064:SF30">
    <property type="entry name" value="HIGH-AFFINITY POTASSIUM TRANSPORT PROTEIN-RELATED"/>
    <property type="match status" value="1"/>
</dbReference>
<dbReference type="PANTHER" id="PTHR31064">
    <property type="entry name" value="POTASSIUM TRANSPORT PROTEIN DDB_G0292412-RELATED"/>
    <property type="match status" value="1"/>
</dbReference>